<dbReference type="PANTHER" id="PTHR42879">
    <property type="entry name" value="3-OXOACYL-(ACYL-CARRIER-PROTEIN) REDUCTASE"/>
    <property type="match status" value="1"/>
</dbReference>
<dbReference type="PANTHER" id="PTHR42879:SF2">
    <property type="entry name" value="3-OXOACYL-[ACYL-CARRIER-PROTEIN] REDUCTASE FABG"/>
    <property type="match status" value="1"/>
</dbReference>
<dbReference type="NCBIfam" id="NF004778">
    <property type="entry name" value="PRK06124.1"/>
    <property type="match status" value="1"/>
</dbReference>
<comment type="caution">
    <text evidence="3">The sequence shown here is derived from an EMBL/GenBank/DDBJ whole genome shotgun (WGS) entry which is preliminary data.</text>
</comment>
<accession>A0A158M1P8</accession>
<dbReference type="EMBL" id="JFZZ01000090">
    <property type="protein sequence ID" value="KAK89730.1"/>
    <property type="molecule type" value="Genomic_DNA"/>
</dbReference>
<sequence>MMSASTPSPSQSYLQQFSLSGQVALITGSARGLGWEIACAMAGSGAHVLINGRTAPAAEAAARQLRERGMAASALPFDVADAEAMQQAFSQIDACHGRLDILVNNVGARNRKTLRELDLVQIRELIDTDLVAGIMLAKLAAERMVRQGNGRLIAITSVAGELARTGDAVYPAAKQGLTGMMRALAAEFGAAGITSNAVAPGTFATETNAAMVNDPIAGPRMAARNPMGRWGQPHEIAGAAVFLASPAAAYINGQVLAVDGGLSIQF</sequence>
<evidence type="ECO:0000313" key="4">
    <source>
        <dbReference type="Proteomes" id="UP000026682"/>
    </source>
</evidence>
<dbReference type="InterPro" id="IPR020904">
    <property type="entry name" value="Sc_DH/Rdtase_CS"/>
</dbReference>
<dbReference type="GO" id="GO:0032787">
    <property type="term" value="P:monocarboxylic acid metabolic process"/>
    <property type="evidence" value="ECO:0007669"/>
    <property type="project" value="UniProtKB-ARBA"/>
</dbReference>
<keyword evidence="2" id="KW-0560">Oxidoreductase</keyword>
<evidence type="ECO:0000256" key="1">
    <source>
        <dbReference type="ARBA" id="ARBA00006484"/>
    </source>
</evidence>
<dbReference type="RefSeq" id="WP_005017130.1">
    <property type="nucleotide sequence ID" value="NZ_JFZZ01000090.1"/>
</dbReference>
<gene>
    <name evidence="3" type="ORF">L497_3004</name>
</gene>
<dbReference type="GeneID" id="93121837"/>
<comment type="similarity">
    <text evidence="1">Belongs to the short-chain dehydrogenases/reductases (SDR) family.</text>
</comment>
<protein>
    <submittedName>
        <fullName evidence="3">Putative gluconate 5-dehydrogenase</fullName>
    </submittedName>
</protein>
<dbReference type="FunFam" id="3.40.50.720:FF:000173">
    <property type="entry name" value="3-oxoacyl-[acyl-carrier protein] reductase"/>
    <property type="match status" value="1"/>
</dbReference>
<dbReference type="Gene3D" id="3.40.50.720">
    <property type="entry name" value="NAD(P)-binding Rossmann-like Domain"/>
    <property type="match status" value="1"/>
</dbReference>
<dbReference type="PATRIC" id="fig|1331206.3.peg.2441"/>
<dbReference type="PRINTS" id="PR00080">
    <property type="entry name" value="SDRFAMILY"/>
</dbReference>
<proteinExistence type="inferred from homology"/>
<dbReference type="InterPro" id="IPR002347">
    <property type="entry name" value="SDR_fam"/>
</dbReference>
<organism evidence="3 4">
    <name type="scientific">Bordetella holmesii CDC-H585-BH</name>
    <dbReference type="NCBI Taxonomy" id="1331206"/>
    <lineage>
        <taxon>Bacteria</taxon>
        <taxon>Pseudomonadati</taxon>
        <taxon>Pseudomonadota</taxon>
        <taxon>Betaproteobacteria</taxon>
        <taxon>Burkholderiales</taxon>
        <taxon>Alcaligenaceae</taxon>
        <taxon>Bordetella</taxon>
    </lineage>
</organism>
<evidence type="ECO:0000256" key="2">
    <source>
        <dbReference type="ARBA" id="ARBA00023002"/>
    </source>
</evidence>
<dbReference type="STRING" id="35814.BBB42_17820"/>
<dbReference type="GO" id="GO:0016491">
    <property type="term" value="F:oxidoreductase activity"/>
    <property type="evidence" value="ECO:0007669"/>
    <property type="project" value="UniProtKB-KW"/>
</dbReference>
<dbReference type="InterPro" id="IPR050259">
    <property type="entry name" value="SDR"/>
</dbReference>
<dbReference type="InterPro" id="IPR036291">
    <property type="entry name" value="NAD(P)-bd_dom_sf"/>
</dbReference>
<dbReference type="Proteomes" id="UP000026682">
    <property type="component" value="Unassembled WGS sequence"/>
</dbReference>
<name>A0A158M1P8_9BORD</name>
<dbReference type="AlphaFoldDB" id="A0A158M1P8"/>
<dbReference type="Pfam" id="PF13561">
    <property type="entry name" value="adh_short_C2"/>
    <property type="match status" value="1"/>
</dbReference>
<dbReference type="PRINTS" id="PR00081">
    <property type="entry name" value="GDHRDH"/>
</dbReference>
<reference evidence="3 4" key="1">
    <citation type="submission" date="2014-03" db="EMBL/GenBank/DDBJ databases">
        <title>Genome sequence of Bordetella holmseii.</title>
        <authorList>
            <person name="Harvill E."/>
            <person name="Goodfield L.L."/>
            <person name="Ivanov Y."/>
            <person name="Meyer J.A."/>
            <person name="Newth C."/>
            <person name="Cassiday P."/>
            <person name="Tondella M.L."/>
            <person name="Liao P."/>
            <person name="Zimmerman J."/>
            <person name="Meert K."/>
            <person name="Wessel D."/>
            <person name="Berger J."/>
            <person name="Dean J.M."/>
            <person name="Holubkov R."/>
            <person name="Burr J."/>
            <person name="Liu T."/>
            <person name="Brinkac L.M."/>
            <person name="Sanka R."/>
            <person name="Kim M."/>
            <person name="Losada L."/>
        </authorList>
    </citation>
    <scope>NUCLEOTIDE SEQUENCE [LARGE SCALE GENOMIC DNA]</scope>
    <source>
        <strain evidence="3 4">CDC-H585-BH</strain>
    </source>
</reference>
<evidence type="ECO:0000313" key="3">
    <source>
        <dbReference type="EMBL" id="KAK89730.1"/>
    </source>
</evidence>
<dbReference type="SUPFAM" id="SSF51735">
    <property type="entry name" value="NAD(P)-binding Rossmann-fold domains"/>
    <property type="match status" value="1"/>
</dbReference>
<dbReference type="PROSITE" id="PS00061">
    <property type="entry name" value="ADH_SHORT"/>
    <property type="match status" value="1"/>
</dbReference>